<feature type="domain" description="Peptidase A1" evidence="5">
    <location>
        <begin position="32"/>
        <end position="272"/>
    </location>
</feature>
<dbReference type="PANTHER" id="PTHR47966">
    <property type="entry name" value="BETA-SITE APP-CLEAVING ENZYME, ISOFORM A-RELATED"/>
    <property type="match status" value="1"/>
</dbReference>
<dbReference type="InterPro" id="IPR021109">
    <property type="entry name" value="Peptidase_aspartic_dom_sf"/>
</dbReference>
<keyword evidence="2 6" id="KW-0645">Protease</keyword>
<dbReference type="InterPro" id="IPR001461">
    <property type="entry name" value="Aspartic_peptidase_A1"/>
</dbReference>
<dbReference type="AlphaFoldDB" id="E2AR30"/>
<dbReference type="GO" id="GO:0004190">
    <property type="term" value="F:aspartic-type endopeptidase activity"/>
    <property type="evidence" value="ECO:0007669"/>
    <property type="project" value="UniProtKB-KW"/>
</dbReference>
<gene>
    <name evidence="6" type="ORF">EAG_09278</name>
</gene>
<dbReference type="Proteomes" id="UP000000311">
    <property type="component" value="Unassembled WGS sequence"/>
</dbReference>
<evidence type="ECO:0000256" key="2">
    <source>
        <dbReference type="ARBA" id="ARBA00022670"/>
    </source>
</evidence>
<dbReference type="InterPro" id="IPR033121">
    <property type="entry name" value="PEPTIDASE_A1"/>
</dbReference>
<dbReference type="InParanoid" id="E2AR30"/>
<proteinExistence type="inferred from homology"/>
<organism evidence="7">
    <name type="scientific">Camponotus floridanus</name>
    <name type="common">Florida carpenter ant</name>
    <dbReference type="NCBI Taxonomy" id="104421"/>
    <lineage>
        <taxon>Eukaryota</taxon>
        <taxon>Metazoa</taxon>
        <taxon>Ecdysozoa</taxon>
        <taxon>Arthropoda</taxon>
        <taxon>Hexapoda</taxon>
        <taxon>Insecta</taxon>
        <taxon>Pterygota</taxon>
        <taxon>Neoptera</taxon>
        <taxon>Endopterygota</taxon>
        <taxon>Hymenoptera</taxon>
        <taxon>Apocrita</taxon>
        <taxon>Aculeata</taxon>
        <taxon>Formicoidea</taxon>
        <taxon>Formicidae</taxon>
        <taxon>Formicinae</taxon>
        <taxon>Camponotus</taxon>
    </lineage>
</organism>
<reference evidence="6 7" key="1">
    <citation type="journal article" date="2010" name="Science">
        <title>Genomic comparison of the ants Camponotus floridanus and Harpegnathos saltator.</title>
        <authorList>
            <person name="Bonasio R."/>
            <person name="Zhang G."/>
            <person name="Ye C."/>
            <person name="Mutti N.S."/>
            <person name="Fang X."/>
            <person name="Qin N."/>
            <person name="Donahue G."/>
            <person name="Yang P."/>
            <person name="Li Q."/>
            <person name="Li C."/>
            <person name="Zhang P."/>
            <person name="Huang Z."/>
            <person name="Berger S.L."/>
            <person name="Reinberg D."/>
            <person name="Wang J."/>
            <person name="Liebig J."/>
        </authorList>
    </citation>
    <scope>NUCLEOTIDE SEQUENCE [LARGE SCALE GENOMIC DNA]</scope>
    <source>
        <strain evidence="7">C129</strain>
    </source>
</reference>
<dbReference type="PANTHER" id="PTHR47966:SF51">
    <property type="entry name" value="BETA-SITE APP-CLEAVING ENZYME, ISOFORM A-RELATED"/>
    <property type="match status" value="1"/>
</dbReference>
<dbReference type="OrthoDB" id="7543269at2759"/>
<name>E2AR30_CAMFO</name>
<dbReference type="GO" id="GO:0006508">
    <property type="term" value="P:proteolysis"/>
    <property type="evidence" value="ECO:0007669"/>
    <property type="project" value="UniProtKB-KW"/>
</dbReference>
<dbReference type="FunFam" id="2.40.70.10:FF:000115">
    <property type="entry name" value="Lysosomal aspartic protease"/>
    <property type="match status" value="1"/>
</dbReference>
<dbReference type="EMBL" id="GL441866">
    <property type="protein sequence ID" value="EFN64109.1"/>
    <property type="molecule type" value="Genomic_DNA"/>
</dbReference>
<evidence type="ECO:0000256" key="4">
    <source>
        <dbReference type="ARBA" id="ARBA00022801"/>
    </source>
</evidence>
<evidence type="ECO:0000259" key="5">
    <source>
        <dbReference type="PROSITE" id="PS51767"/>
    </source>
</evidence>
<dbReference type="SUPFAM" id="SSF50630">
    <property type="entry name" value="Acid proteases"/>
    <property type="match status" value="1"/>
</dbReference>
<dbReference type="Gene3D" id="2.40.70.10">
    <property type="entry name" value="Acid Proteases"/>
    <property type="match status" value="2"/>
</dbReference>
<dbReference type="PROSITE" id="PS51767">
    <property type="entry name" value="PEPTIDASE_A1"/>
    <property type="match status" value="1"/>
</dbReference>
<evidence type="ECO:0000313" key="6">
    <source>
        <dbReference type="EMBL" id="EFN64109.1"/>
    </source>
</evidence>
<dbReference type="Pfam" id="PF00026">
    <property type="entry name" value="Asp"/>
    <property type="match status" value="1"/>
</dbReference>
<keyword evidence="4" id="KW-0378">Hydrolase</keyword>
<evidence type="ECO:0000256" key="1">
    <source>
        <dbReference type="ARBA" id="ARBA00007447"/>
    </source>
</evidence>
<comment type="similarity">
    <text evidence="1">Belongs to the peptidase A1 family.</text>
</comment>
<dbReference type="Gene3D" id="2.60.40.1960">
    <property type="match status" value="1"/>
</dbReference>
<dbReference type="PRINTS" id="PR00792">
    <property type="entry name" value="PEPSIN"/>
</dbReference>
<keyword evidence="3" id="KW-0064">Aspartyl protease</keyword>
<evidence type="ECO:0000313" key="7">
    <source>
        <dbReference type="Proteomes" id="UP000000311"/>
    </source>
</evidence>
<keyword evidence="7" id="KW-1185">Reference proteome</keyword>
<accession>E2AR30</accession>
<protein>
    <submittedName>
        <fullName evidence="6">Lysosomal aspartic protease</fullName>
    </submittedName>
</protein>
<evidence type="ECO:0000256" key="3">
    <source>
        <dbReference type="ARBA" id="ARBA00022750"/>
    </source>
</evidence>
<sequence>MWWKPTNTKLQKVSSNDKFPSVRLTNFENVNYYGSIKFGIPQQEFKVVFDTGSKNLWLSSNMCKTYACLTSSLNTSFNPYIVNNTLFHVQYLDYNVTGFLSTGTVNVANLNVERQTFIEVVNILDEHTDELGSYTNIYNRKFDGLLGLCCFDIPVGEIKPVFYNMIQQGLVSSRIFSFYLNRNASADLGGKLIFGGSDPAYYEGNFTYVPVTRRGHWQITINNICITVFWKHDSETYDSETKWILGMPFIGRYYTEFDMEKKRVGFALAKNV</sequence>